<proteinExistence type="predicted"/>
<accession>A0A160DTN0</accession>
<evidence type="ECO:0000256" key="1">
    <source>
        <dbReference type="SAM" id="MobiDB-lite"/>
    </source>
</evidence>
<name>A0A160DTN0_9GAMM</name>
<dbReference type="AlphaFoldDB" id="A0A160DTN0"/>
<dbReference type="EMBL" id="CP015249">
    <property type="protein sequence ID" value="ANB17341.1"/>
    <property type="molecule type" value="Genomic_DNA"/>
</dbReference>
<evidence type="ECO:0000313" key="3">
    <source>
        <dbReference type="Proteomes" id="UP000076830"/>
    </source>
</evidence>
<keyword evidence="3" id="KW-1185">Reference proteome</keyword>
<dbReference type="KEGG" id="dko:I596_1311"/>
<reference evidence="2 3" key="1">
    <citation type="submission" date="2016-04" db="EMBL/GenBank/DDBJ databases">
        <title>Complete genome sequence of Dokdonella koreensis DS-123T.</title>
        <authorList>
            <person name="Kim J.F."/>
            <person name="Lee H."/>
            <person name="Kwak M.-J."/>
        </authorList>
    </citation>
    <scope>NUCLEOTIDE SEQUENCE [LARGE SCALE GENOMIC DNA]</scope>
    <source>
        <strain evidence="2 3">DS-123</strain>
    </source>
</reference>
<feature type="region of interest" description="Disordered" evidence="1">
    <location>
        <begin position="1"/>
        <end position="52"/>
    </location>
</feature>
<sequence length="52" mass="5354">MTILAPAGPVTAGSPRHPRPAALQDDPIVRGPVPHADRASGTASRFDRQAAV</sequence>
<dbReference type="Proteomes" id="UP000076830">
    <property type="component" value="Chromosome"/>
</dbReference>
<organism evidence="2 3">
    <name type="scientific">Dokdonella koreensis DS-123</name>
    <dbReference type="NCBI Taxonomy" id="1300342"/>
    <lineage>
        <taxon>Bacteria</taxon>
        <taxon>Pseudomonadati</taxon>
        <taxon>Pseudomonadota</taxon>
        <taxon>Gammaproteobacteria</taxon>
        <taxon>Lysobacterales</taxon>
        <taxon>Rhodanobacteraceae</taxon>
        <taxon>Dokdonella</taxon>
    </lineage>
</organism>
<dbReference type="STRING" id="1300342.I596_1311"/>
<protein>
    <submittedName>
        <fullName evidence="2">Uncharacterized protein</fullName>
    </submittedName>
</protein>
<evidence type="ECO:0000313" key="2">
    <source>
        <dbReference type="EMBL" id="ANB17341.1"/>
    </source>
</evidence>
<gene>
    <name evidence="2" type="ORF">I596_1311</name>
</gene>